<evidence type="ECO:0000313" key="2">
    <source>
        <dbReference type="Proteomes" id="UP001145114"/>
    </source>
</evidence>
<accession>A0ACC1HND2</accession>
<organism evidence="1 2">
    <name type="scientific">Spiromyces aspiralis</name>
    <dbReference type="NCBI Taxonomy" id="68401"/>
    <lineage>
        <taxon>Eukaryota</taxon>
        <taxon>Fungi</taxon>
        <taxon>Fungi incertae sedis</taxon>
        <taxon>Zoopagomycota</taxon>
        <taxon>Kickxellomycotina</taxon>
        <taxon>Kickxellomycetes</taxon>
        <taxon>Kickxellales</taxon>
        <taxon>Kickxellaceae</taxon>
        <taxon>Spiromyces</taxon>
    </lineage>
</organism>
<sequence length="414" mass="45590">MSSLYCAQNGKHNSSIWPATSRLKKKLTNMELNPNNNFEVKIECKPECKPEIKPENKPENKPKNKVENKGPGGFKAMLQRLTGGLDFNTACKVGFIAFIAWMTISKRIRGAKSIAGLIAAALLSFDVFRTVKTLKEGGNKRSIADHSMSSSATDNCRQVGNNRDSNDDEEDEERGNRRNANAVSAPKKKGKSYLAELMEHAMAHAVLIGTRRTLGTNDISSWGSFTNDKVLKKLLFIMFEKYGKFLPLIGGGRDAPSEDESTGSDADESYYSNSDSQPERISDSRSPLVARDTQGSTWGNNDADLKGLLKEVVRAYKSELGSKNEMAGAPSNQDYYYQQQQQQQQYMNAYPAGDGINAPQNFAASMPAPAYGTPQQQQQPANSTAPQQYPVNNAGYNSISDKNKGNSDDEDEDY</sequence>
<proteinExistence type="predicted"/>
<protein>
    <submittedName>
        <fullName evidence="1">Uncharacterized protein</fullName>
    </submittedName>
</protein>
<dbReference type="EMBL" id="JAMZIH010002329">
    <property type="protein sequence ID" value="KAJ1677520.1"/>
    <property type="molecule type" value="Genomic_DNA"/>
</dbReference>
<feature type="non-terminal residue" evidence="1">
    <location>
        <position position="414"/>
    </location>
</feature>
<reference evidence="1" key="1">
    <citation type="submission" date="2022-06" db="EMBL/GenBank/DDBJ databases">
        <title>Phylogenomic reconstructions and comparative analyses of Kickxellomycotina fungi.</title>
        <authorList>
            <person name="Reynolds N.K."/>
            <person name="Stajich J.E."/>
            <person name="Barry K."/>
            <person name="Grigoriev I.V."/>
            <person name="Crous P."/>
            <person name="Smith M.E."/>
        </authorList>
    </citation>
    <scope>NUCLEOTIDE SEQUENCE</scope>
    <source>
        <strain evidence="1">RSA 2271</strain>
    </source>
</reference>
<keyword evidence="2" id="KW-1185">Reference proteome</keyword>
<name>A0ACC1HND2_9FUNG</name>
<comment type="caution">
    <text evidence="1">The sequence shown here is derived from an EMBL/GenBank/DDBJ whole genome shotgun (WGS) entry which is preliminary data.</text>
</comment>
<gene>
    <name evidence="1" type="ORF">EV182_006000</name>
</gene>
<evidence type="ECO:0000313" key="1">
    <source>
        <dbReference type="EMBL" id="KAJ1677520.1"/>
    </source>
</evidence>
<dbReference type="Proteomes" id="UP001145114">
    <property type="component" value="Unassembled WGS sequence"/>
</dbReference>